<gene>
    <name evidence="2" type="ORF">GQN54_00670</name>
</gene>
<dbReference type="SUPFAM" id="SSF52540">
    <property type="entry name" value="P-loop containing nucleoside triphosphate hydrolases"/>
    <property type="match status" value="1"/>
</dbReference>
<reference evidence="2 3" key="1">
    <citation type="submission" date="2019-12" db="EMBL/GenBank/DDBJ databases">
        <authorList>
            <person name="Zhao J."/>
        </authorList>
    </citation>
    <scope>NUCLEOTIDE SEQUENCE [LARGE SCALE GENOMIC DNA]</scope>
    <source>
        <strain evidence="2 3">S-15</strain>
    </source>
</reference>
<dbReference type="InterPro" id="IPR027417">
    <property type="entry name" value="P-loop_NTPase"/>
</dbReference>
<dbReference type="Proteomes" id="UP000470771">
    <property type="component" value="Unassembled WGS sequence"/>
</dbReference>
<evidence type="ECO:0008006" key="4">
    <source>
        <dbReference type="Google" id="ProtNLM"/>
    </source>
</evidence>
<name>A0A6N9NDF6_9FLAO</name>
<dbReference type="Gene3D" id="3.40.50.300">
    <property type="entry name" value="P-loop containing nucleotide triphosphate hydrolases"/>
    <property type="match status" value="1"/>
</dbReference>
<comment type="caution">
    <text evidence="2">The sequence shown here is derived from an EMBL/GenBank/DDBJ whole genome shotgun (WGS) entry which is preliminary data.</text>
</comment>
<evidence type="ECO:0000256" key="1">
    <source>
        <dbReference type="ARBA" id="ARBA00022679"/>
    </source>
</evidence>
<keyword evidence="1" id="KW-0808">Transferase</keyword>
<dbReference type="PANTHER" id="PTHR12788">
    <property type="entry name" value="PROTEIN-TYROSINE SULFOTRANSFERASE 2"/>
    <property type="match status" value="1"/>
</dbReference>
<dbReference type="RefSeq" id="WP_160630950.1">
    <property type="nucleotide sequence ID" value="NZ_WWNE01000003.1"/>
</dbReference>
<protein>
    <recommendedName>
        <fullName evidence="4">Sulfotransferase</fullName>
    </recommendedName>
</protein>
<keyword evidence="3" id="KW-1185">Reference proteome</keyword>
<evidence type="ECO:0000313" key="3">
    <source>
        <dbReference type="Proteomes" id="UP000470771"/>
    </source>
</evidence>
<sequence>MPEIHFVVGIWRSGTTMLREVLDMSAEVKSYPEHFVLLNHLSKAFQFDEQSKQEMLQSILSNQDFLHFAKPDVNRLESLFLAANNFEDAIKATYESCLEDHERPSILIDKNPIYSYYLPQIMSLFPDSKFIWMVREPKDNCISRAKHKIQHFADYSYLASWWNHTNELIAKQANQYPDRFLLVHYDAMCEQPVEYTQLICDFLGVSFESEMLNFRKNKDQKINAYLSSLQARDGKLDPAYLKQKYAMWENLQKPINTSKMKQWEKELTSAQIASIDRLSQAYYKSLVEGKFKVSPKKSLVWSLLVRLSLGKLKWDIRRNVKH</sequence>
<accession>A0A6N9NDF6</accession>
<dbReference type="EMBL" id="WWNE01000003">
    <property type="protein sequence ID" value="NBG64608.1"/>
    <property type="molecule type" value="Genomic_DNA"/>
</dbReference>
<organism evidence="2 3">
    <name type="scientific">Acidiluteibacter ferrifornacis</name>
    <dbReference type="NCBI Taxonomy" id="2692424"/>
    <lineage>
        <taxon>Bacteria</taxon>
        <taxon>Pseudomonadati</taxon>
        <taxon>Bacteroidota</taxon>
        <taxon>Flavobacteriia</taxon>
        <taxon>Flavobacteriales</taxon>
        <taxon>Cryomorphaceae</taxon>
        <taxon>Acidiluteibacter</taxon>
    </lineage>
</organism>
<dbReference type="AlphaFoldDB" id="A0A6N9NDF6"/>
<evidence type="ECO:0000313" key="2">
    <source>
        <dbReference type="EMBL" id="NBG64608.1"/>
    </source>
</evidence>
<proteinExistence type="predicted"/>
<dbReference type="Pfam" id="PF13469">
    <property type="entry name" value="Sulfotransfer_3"/>
    <property type="match status" value="1"/>
</dbReference>
<dbReference type="GO" id="GO:0008476">
    <property type="term" value="F:protein-tyrosine sulfotransferase activity"/>
    <property type="evidence" value="ECO:0007669"/>
    <property type="project" value="InterPro"/>
</dbReference>
<dbReference type="InterPro" id="IPR026634">
    <property type="entry name" value="TPST-like"/>
</dbReference>
<dbReference type="PANTHER" id="PTHR12788:SF10">
    <property type="entry name" value="PROTEIN-TYROSINE SULFOTRANSFERASE"/>
    <property type="match status" value="1"/>
</dbReference>